<feature type="compositionally biased region" description="Basic residues" evidence="1">
    <location>
        <begin position="94"/>
        <end position="104"/>
    </location>
</feature>
<dbReference type="EMBL" id="CAJJDM010000016">
    <property type="protein sequence ID" value="CAD8052273.1"/>
    <property type="molecule type" value="Genomic_DNA"/>
</dbReference>
<evidence type="ECO:0000313" key="3">
    <source>
        <dbReference type="EMBL" id="CAD8052275.1"/>
    </source>
</evidence>
<dbReference type="EMBL" id="CAJJDM010000016">
    <property type="protein sequence ID" value="CAD8052275.1"/>
    <property type="molecule type" value="Genomic_DNA"/>
</dbReference>
<dbReference type="CDD" id="cd00167">
    <property type="entry name" value="SANT"/>
    <property type="match status" value="1"/>
</dbReference>
<accession>A0A8S1KCQ2</accession>
<feature type="region of interest" description="Disordered" evidence="1">
    <location>
        <begin position="76"/>
        <end position="110"/>
    </location>
</feature>
<proteinExistence type="predicted"/>
<protein>
    <recommendedName>
        <fullName evidence="5">Myb-like domain-containing protein</fullName>
    </recommendedName>
</protein>
<evidence type="ECO:0000313" key="4">
    <source>
        <dbReference type="Proteomes" id="UP000688137"/>
    </source>
</evidence>
<evidence type="ECO:0000313" key="2">
    <source>
        <dbReference type="EMBL" id="CAD8052273.1"/>
    </source>
</evidence>
<keyword evidence="4" id="KW-1185">Reference proteome</keyword>
<gene>
    <name evidence="2" type="ORF">PPRIM_AZ9-3.1.T0190100</name>
    <name evidence="3" type="ORF">PPRIM_AZ9-3.1.T0190101</name>
</gene>
<dbReference type="AlphaFoldDB" id="A0A8S1KCQ2"/>
<comment type="caution">
    <text evidence="2">The sequence shown here is derived from an EMBL/GenBank/DDBJ whole genome shotgun (WGS) entry which is preliminary data.</text>
</comment>
<sequence length="136" mass="16311">MKSENSGTLNQEYLELMINQSKQQDISNSTNVKQGHWSQEEHQQYVQFLLRVKGSGDTQRKGQPLFKRMSQIIGTRTPSQCRSHHQKFNPFNPRLRKNQKKRQLKKTEKPFQRTKQLIRQYLNKHKIHSDEENHKE</sequence>
<organism evidence="2 4">
    <name type="scientific">Paramecium primaurelia</name>
    <dbReference type="NCBI Taxonomy" id="5886"/>
    <lineage>
        <taxon>Eukaryota</taxon>
        <taxon>Sar</taxon>
        <taxon>Alveolata</taxon>
        <taxon>Ciliophora</taxon>
        <taxon>Intramacronucleata</taxon>
        <taxon>Oligohymenophorea</taxon>
        <taxon>Peniculida</taxon>
        <taxon>Parameciidae</taxon>
        <taxon>Paramecium</taxon>
    </lineage>
</organism>
<dbReference type="OMA" id="QDISNNT"/>
<dbReference type="InterPro" id="IPR001005">
    <property type="entry name" value="SANT/Myb"/>
</dbReference>
<reference evidence="2" key="1">
    <citation type="submission" date="2021-01" db="EMBL/GenBank/DDBJ databases">
        <authorList>
            <consortium name="Genoscope - CEA"/>
            <person name="William W."/>
        </authorList>
    </citation>
    <scope>NUCLEOTIDE SEQUENCE</scope>
</reference>
<dbReference type="Proteomes" id="UP000688137">
    <property type="component" value="Unassembled WGS sequence"/>
</dbReference>
<evidence type="ECO:0008006" key="5">
    <source>
        <dbReference type="Google" id="ProtNLM"/>
    </source>
</evidence>
<name>A0A8S1KCQ2_PARPR</name>
<evidence type="ECO:0000256" key="1">
    <source>
        <dbReference type="SAM" id="MobiDB-lite"/>
    </source>
</evidence>